<dbReference type="SMART" id="SM00861">
    <property type="entry name" value="Transket_pyr"/>
    <property type="match status" value="1"/>
</dbReference>
<dbReference type="PROSITE" id="PS00802">
    <property type="entry name" value="TRANSKETOLASE_2"/>
    <property type="match status" value="1"/>
</dbReference>
<evidence type="ECO:0000256" key="6">
    <source>
        <dbReference type="ARBA" id="ARBA00022842"/>
    </source>
</evidence>
<dbReference type="InterPro" id="IPR020826">
    <property type="entry name" value="Transketolase_BS"/>
</dbReference>
<keyword evidence="9 11" id="KW-0414">Isoprene biosynthesis</keyword>
<dbReference type="NCBIfam" id="TIGR00204">
    <property type="entry name" value="dxs"/>
    <property type="match status" value="1"/>
</dbReference>
<dbReference type="HAMAP" id="MF_00315">
    <property type="entry name" value="DXP_synth"/>
    <property type="match status" value="1"/>
</dbReference>
<dbReference type="InterPro" id="IPR029061">
    <property type="entry name" value="THDP-binding"/>
</dbReference>
<sequence>MAILDRINSPRDLKEFSMKELCKLADEIRDFLIENVSKTGGHLASNLGVVELTIALHRIFNMPDDRIIWDVGHQCYVHKILTGRKGNFATLRKYGGMSGFPKPNESVYDSFATGHSSTSISVALGMARARDIKKEKYSVVAVIGDGALTGGMAFEALNDAGNSNTDLIVVLNDNEMSIAQNVGSLSGYLSKIRTEPVYLNLRNDIENLLKRIPAVGNNLYKSAERVKESLKYLLVNGMIFEELGFTYLGPIDGHDIGRVCEVLVGAKKRKGPVLIHVVTKKGKGYCFAEAKPDRFHGIDPFKVETGESLKASNLTYSSAFGEEMIKEGEKNDKLVAITAAMPDGTGLKAFAERFPERFFDVGIAEQHGVTLAAGLAANGLKPVFAVYSTFLQRGYDQVIHDICIGKMPVTLAIDRAGIVGEDGETHQGVFDISYLRPIPNLTILSPKDIKEFRMMLEWIFAFNGPVAIRYPRGGDSEVEFEKYDEISLGKWETLSEGKDLAILAVGKMVQNSYKVVEKLGAKGINARLVNCRFIKPLDTIMLNNIFDEYDIIFTVEDNLVAGGFGSSVLEHASLKNYRGRIVMMGYPDEFITHGSQKILYKKYGLDVDGIMNTILKNI</sequence>
<feature type="binding site" evidence="11">
    <location>
        <begin position="114"/>
        <end position="116"/>
    </location>
    <ligand>
        <name>thiamine diphosphate</name>
        <dbReference type="ChEBI" id="CHEBI:58937"/>
    </ligand>
</feature>
<dbReference type="GO" id="GO:0005829">
    <property type="term" value="C:cytosol"/>
    <property type="evidence" value="ECO:0007669"/>
    <property type="project" value="TreeGrafter"/>
</dbReference>
<feature type="binding site" evidence="11">
    <location>
        <begin position="146"/>
        <end position="147"/>
    </location>
    <ligand>
        <name>thiamine diphosphate</name>
        <dbReference type="ChEBI" id="CHEBI:58937"/>
    </ligand>
</feature>
<comment type="similarity">
    <text evidence="2 11">Belongs to the transketolase family. DXPS subfamily.</text>
</comment>
<dbReference type="Proteomes" id="UP000295325">
    <property type="component" value="Unassembled WGS sequence"/>
</dbReference>
<feature type="binding site" evidence="11">
    <location>
        <position position="73"/>
    </location>
    <ligand>
        <name>thiamine diphosphate</name>
        <dbReference type="ChEBI" id="CHEBI:58937"/>
    </ligand>
</feature>
<dbReference type="EC" id="2.2.1.7" evidence="11"/>
<feature type="binding site" evidence="11">
    <location>
        <position position="285"/>
    </location>
    <ligand>
        <name>thiamine diphosphate</name>
        <dbReference type="ChEBI" id="CHEBI:58937"/>
    </ligand>
</feature>
<comment type="cofactor">
    <cofactor evidence="11">
        <name>thiamine diphosphate</name>
        <dbReference type="ChEBI" id="CHEBI:58937"/>
    </cofactor>
    <text evidence="11">Binds 1 thiamine pyrophosphate per subunit.</text>
</comment>
<evidence type="ECO:0000256" key="10">
    <source>
        <dbReference type="ARBA" id="ARBA00055605"/>
    </source>
</evidence>
<dbReference type="InterPro" id="IPR033248">
    <property type="entry name" value="Transketolase_C"/>
</dbReference>
<dbReference type="Gene3D" id="3.40.50.920">
    <property type="match status" value="1"/>
</dbReference>
<comment type="caution">
    <text evidence="13">The sequence shown here is derived from an EMBL/GenBank/DDBJ whole genome shotgun (WGS) entry which is preliminary data.</text>
</comment>
<evidence type="ECO:0000256" key="11">
    <source>
        <dbReference type="HAMAP-Rule" id="MF_00315"/>
    </source>
</evidence>
<dbReference type="GO" id="GO:0009228">
    <property type="term" value="P:thiamine biosynthetic process"/>
    <property type="evidence" value="ECO:0007669"/>
    <property type="project" value="UniProtKB-UniRule"/>
</dbReference>
<dbReference type="GO" id="GO:0000287">
    <property type="term" value="F:magnesium ion binding"/>
    <property type="evidence" value="ECO:0007669"/>
    <property type="project" value="UniProtKB-UniRule"/>
</dbReference>
<dbReference type="InterPro" id="IPR005475">
    <property type="entry name" value="Transketolase-like_Pyr-bd"/>
</dbReference>
<evidence type="ECO:0000256" key="8">
    <source>
        <dbReference type="ARBA" id="ARBA00023052"/>
    </source>
</evidence>
<proteinExistence type="inferred from homology"/>
<dbReference type="AlphaFoldDB" id="A0A4R7KSN6"/>
<evidence type="ECO:0000259" key="12">
    <source>
        <dbReference type="SMART" id="SM00861"/>
    </source>
</evidence>
<dbReference type="Pfam" id="PF13292">
    <property type="entry name" value="DXP_synthase_N"/>
    <property type="match status" value="1"/>
</dbReference>
<dbReference type="PROSITE" id="PS00801">
    <property type="entry name" value="TRANSKETOLASE_1"/>
    <property type="match status" value="1"/>
</dbReference>
<dbReference type="Gene3D" id="3.40.50.970">
    <property type="match status" value="2"/>
</dbReference>
<comment type="pathway">
    <text evidence="1 11">Metabolic intermediate biosynthesis; 1-deoxy-D-xylulose 5-phosphate biosynthesis; 1-deoxy-D-xylulose 5-phosphate from D-glyceraldehyde 3-phosphate and pyruvate: step 1/1.</text>
</comment>
<dbReference type="PANTHER" id="PTHR43322">
    <property type="entry name" value="1-D-DEOXYXYLULOSE 5-PHOSPHATE SYNTHASE-RELATED"/>
    <property type="match status" value="1"/>
</dbReference>
<evidence type="ECO:0000256" key="2">
    <source>
        <dbReference type="ARBA" id="ARBA00011081"/>
    </source>
</evidence>
<dbReference type="InterPro" id="IPR005477">
    <property type="entry name" value="Dxylulose-5-P_synthase"/>
</dbReference>
<evidence type="ECO:0000256" key="4">
    <source>
        <dbReference type="ARBA" id="ARBA00022679"/>
    </source>
</evidence>
<evidence type="ECO:0000256" key="1">
    <source>
        <dbReference type="ARBA" id="ARBA00004980"/>
    </source>
</evidence>
<dbReference type="FunFam" id="3.40.50.970:FF:000005">
    <property type="entry name" value="1-deoxy-D-xylulose-5-phosphate synthase"/>
    <property type="match status" value="1"/>
</dbReference>
<accession>A0A4R7KSN6</accession>
<evidence type="ECO:0000256" key="9">
    <source>
        <dbReference type="ARBA" id="ARBA00023229"/>
    </source>
</evidence>
<name>A0A4R7KSN6_9CLOT</name>
<protein>
    <recommendedName>
        <fullName evidence="11">1-deoxy-D-xylulose-5-phosphate synthase</fullName>
        <ecNumber evidence="11">2.2.1.7</ecNumber>
    </recommendedName>
    <alternativeName>
        <fullName evidence="11">1-deoxyxylulose-5-phosphate synthase</fullName>
        <shortName evidence="11">DXP synthase</shortName>
        <shortName evidence="11">DXPS</shortName>
    </alternativeName>
</protein>
<dbReference type="EMBL" id="SOAZ01000005">
    <property type="protein sequence ID" value="TDT61936.1"/>
    <property type="molecule type" value="Genomic_DNA"/>
</dbReference>
<evidence type="ECO:0000313" key="14">
    <source>
        <dbReference type="Proteomes" id="UP000295325"/>
    </source>
</evidence>
<dbReference type="FunFam" id="3.40.50.920:FF:000002">
    <property type="entry name" value="1-deoxy-D-xylulose-5-phosphate synthase"/>
    <property type="match status" value="1"/>
</dbReference>
<dbReference type="InterPro" id="IPR009014">
    <property type="entry name" value="Transketo_C/PFOR_II"/>
</dbReference>
<feature type="binding site" evidence="11">
    <location>
        <position position="174"/>
    </location>
    <ligand>
        <name>thiamine diphosphate</name>
        <dbReference type="ChEBI" id="CHEBI:58937"/>
    </ligand>
</feature>
<dbReference type="SUPFAM" id="SSF52518">
    <property type="entry name" value="Thiamin diphosphate-binding fold (THDP-binding)"/>
    <property type="match status" value="2"/>
</dbReference>
<keyword evidence="14" id="KW-1185">Reference proteome</keyword>
<dbReference type="OrthoDB" id="9803371at2"/>
<comment type="subunit">
    <text evidence="3 11">Homodimer.</text>
</comment>
<dbReference type="CDD" id="cd02007">
    <property type="entry name" value="TPP_DXS"/>
    <property type="match status" value="1"/>
</dbReference>
<evidence type="ECO:0000256" key="3">
    <source>
        <dbReference type="ARBA" id="ARBA00011738"/>
    </source>
</evidence>
<dbReference type="UniPathway" id="UPA00064">
    <property type="reaction ID" value="UER00091"/>
</dbReference>
<comment type="cofactor">
    <cofactor evidence="11">
        <name>Mg(2+)</name>
        <dbReference type="ChEBI" id="CHEBI:18420"/>
    </cofactor>
    <text evidence="11">Binds 1 Mg(2+) ion per subunit.</text>
</comment>
<dbReference type="GO" id="GO:0008661">
    <property type="term" value="F:1-deoxy-D-xylulose-5-phosphate synthase activity"/>
    <property type="evidence" value="ECO:0007669"/>
    <property type="project" value="UniProtKB-UniRule"/>
</dbReference>
<dbReference type="Pfam" id="PF02780">
    <property type="entry name" value="Transketolase_C"/>
    <property type="match status" value="1"/>
</dbReference>
<keyword evidence="4 11" id="KW-0808">Transferase</keyword>
<dbReference type="SUPFAM" id="SSF52922">
    <property type="entry name" value="TK C-terminal domain-like"/>
    <property type="match status" value="1"/>
</dbReference>
<keyword evidence="6 11" id="KW-0460">Magnesium</keyword>
<dbReference type="GO" id="GO:0030976">
    <property type="term" value="F:thiamine pyrophosphate binding"/>
    <property type="evidence" value="ECO:0007669"/>
    <property type="project" value="UniProtKB-UniRule"/>
</dbReference>
<gene>
    <name evidence="11" type="primary">dxs</name>
    <name evidence="13" type="ORF">EDD71_105115</name>
</gene>
<feature type="domain" description="Transketolase-like pyrimidine-binding" evidence="12">
    <location>
        <begin position="314"/>
        <end position="478"/>
    </location>
</feature>
<dbReference type="GO" id="GO:0016114">
    <property type="term" value="P:terpenoid biosynthetic process"/>
    <property type="evidence" value="ECO:0007669"/>
    <property type="project" value="UniProtKB-UniRule"/>
</dbReference>
<organism evidence="13 14">
    <name type="scientific">Fonticella tunisiensis</name>
    <dbReference type="NCBI Taxonomy" id="1096341"/>
    <lineage>
        <taxon>Bacteria</taxon>
        <taxon>Bacillati</taxon>
        <taxon>Bacillota</taxon>
        <taxon>Clostridia</taxon>
        <taxon>Eubacteriales</taxon>
        <taxon>Clostridiaceae</taxon>
        <taxon>Fonticella</taxon>
    </lineage>
</organism>
<dbReference type="Pfam" id="PF02779">
    <property type="entry name" value="Transket_pyr"/>
    <property type="match status" value="1"/>
</dbReference>
<evidence type="ECO:0000256" key="5">
    <source>
        <dbReference type="ARBA" id="ARBA00022723"/>
    </source>
</evidence>
<reference evidence="13 14" key="1">
    <citation type="submission" date="2019-03" db="EMBL/GenBank/DDBJ databases">
        <title>Genomic Encyclopedia of Type Strains, Phase IV (KMG-IV): sequencing the most valuable type-strain genomes for metagenomic binning, comparative biology and taxonomic classification.</title>
        <authorList>
            <person name="Goeker M."/>
        </authorList>
    </citation>
    <scope>NUCLEOTIDE SEQUENCE [LARGE SCALE GENOMIC DNA]</scope>
    <source>
        <strain evidence="13 14">DSM 24455</strain>
    </source>
</reference>
<dbReference type="RefSeq" id="WP_133627567.1">
    <property type="nucleotide sequence ID" value="NZ_SOAZ01000005.1"/>
</dbReference>
<feature type="binding site" evidence="11">
    <location>
        <position position="145"/>
    </location>
    <ligand>
        <name>Mg(2+)</name>
        <dbReference type="ChEBI" id="CHEBI:18420"/>
    </ligand>
</feature>
<dbReference type="NCBIfam" id="NF003933">
    <property type="entry name" value="PRK05444.2-2"/>
    <property type="match status" value="1"/>
</dbReference>
<keyword evidence="8 11" id="KW-0786">Thiamine pyrophosphate</keyword>
<evidence type="ECO:0000313" key="13">
    <source>
        <dbReference type="EMBL" id="TDT61936.1"/>
    </source>
</evidence>
<dbReference type="PANTHER" id="PTHR43322:SF5">
    <property type="entry name" value="1-DEOXY-D-XYLULOSE-5-PHOSPHATE SYNTHASE, CHLOROPLASTIC"/>
    <property type="match status" value="1"/>
</dbReference>
<dbReference type="InterPro" id="IPR049557">
    <property type="entry name" value="Transketolase_CS"/>
</dbReference>
<evidence type="ECO:0000256" key="7">
    <source>
        <dbReference type="ARBA" id="ARBA00022977"/>
    </source>
</evidence>
<keyword evidence="5 11" id="KW-0479">Metal-binding</keyword>
<comment type="function">
    <text evidence="10 11">Catalyzes the acyloin condensation reaction between C atoms 2 and 3 of pyruvate and glyceraldehyde 3-phosphate to yield 1-deoxy-D-xylulose-5-phosphate (DXP).</text>
</comment>
<comment type="catalytic activity">
    <reaction evidence="11">
        <text>D-glyceraldehyde 3-phosphate + pyruvate + H(+) = 1-deoxy-D-xylulose 5-phosphate + CO2</text>
        <dbReference type="Rhea" id="RHEA:12605"/>
        <dbReference type="ChEBI" id="CHEBI:15361"/>
        <dbReference type="ChEBI" id="CHEBI:15378"/>
        <dbReference type="ChEBI" id="CHEBI:16526"/>
        <dbReference type="ChEBI" id="CHEBI:57792"/>
        <dbReference type="ChEBI" id="CHEBI:59776"/>
        <dbReference type="EC" id="2.2.1.7"/>
    </reaction>
</comment>
<feature type="binding site" evidence="11">
    <location>
        <position position="365"/>
    </location>
    <ligand>
        <name>thiamine diphosphate</name>
        <dbReference type="ChEBI" id="CHEBI:58937"/>
    </ligand>
</feature>
<dbReference type="GO" id="GO:0019288">
    <property type="term" value="P:isopentenyl diphosphate biosynthetic process, methylerythritol 4-phosphate pathway"/>
    <property type="evidence" value="ECO:0007669"/>
    <property type="project" value="TreeGrafter"/>
</dbReference>
<feature type="binding site" evidence="11">
    <location>
        <position position="174"/>
    </location>
    <ligand>
        <name>Mg(2+)</name>
        <dbReference type="ChEBI" id="CHEBI:18420"/>
    </ligand>
</feature>
<keyword evidence="7 11" id="KW-0784">Thiamine biosynthesis</keyword>
<dbReference type="CDD" id="cd07033">
    <property type="entry name" value="TPP_PYR_DXS_TK_like"/>
    <property type="match status" value="1"/>
</dbReference>